<dbReference type="RefSeq" id="WP_120698421.1">
    <property type="nucleotide sequence ID" value="NZ_RBDX01000015.1"/>
</dbReference>
<organism evidence="3 6">
    <name type="scientific">Streptomyces radicis</name>
    <dbReference type="NCBI Taxonomy" id="1750517"/>
    <lineage>
        <taxon>Bacteria</taxon>
        <taxon>Bacillati</taxon>
        <taxon>Actinomycetota</taxon>
        <taxon>Actinomycetes</taxon>
        <taxon>Kitasatosporales</taxon>
        <taxon>Streptomycetaceae</taxon>
        <taxon>Streptomyces</taxon>
    </lineage>
</organism>
<feature type="chain" id="PRO_5017351126" description="Serine/threonine protein kinase" evidence="2">
    <location>
        <begin position="30"/>
        <end position="77"/>
    </location>
</feature>
<feature type="signal peptide" evidence="2">
    <location>
        <begin position="1"/>
        <end position="29"/>
    </location>
</feature>
<feature type="compositionally biased region" description="Polar residues" evidence="1">
    <location>
        <begin position="46"/>
        <end position="63"/>
    </location>
</feature>
<sequence length="77" mass="7495">MATALGAAFIGGSAAVVAAFISGAFTASGDEGEGSPTPTPHADTTAEPSPTPTALSRQATSDDATGPLDGSYTVRLR</sequence>
<name>A0A3A9W3K6_9ACTN</name>
<evidence type="ECO:0000313" key="4">
    <source>
        <dbReference type="EMBL" id="RKN19551.1"/>
    </source>
</evidence>
<evidence type="ECO:0000313" key="6">
    <source>
        <dbReference type="Proteomes" id="UP000275024"/>
    </source>
</evidence>
<accession>A0A3A9W3K6</accession>
<evidence type="ECO:0000256" key="1">
    <source>
        <dbReference type="SAM" id="MobiDB-lite"/>
    </source>
</evidence>
<dbReference type="Proteomes" id="UP000275024">
    <property type="component" value="Unassembled WGS sequence"/>
</dbReference>
<dbReference type="EMBL" id="RBDY01000015">
    <property type="protein sequence ID" value="RKN19551.1"/>
    <property type="molecule type" value="Genomic_DNA"/>
</dbReference>
<evidence type="ECO:0000313" key="3">
    <source>
        <dbReference type="EMBL" id="RKN07430.1"/>
    </source>
</evidence>
<evidence type="ECO:0008006" key="7">
    <source>
        <dbReference type="Google" id="ProtNLM"/>
    </source>
</evidence>
<evidence type="ECO:0000256" key="2">
    <source>
        <dbReference type="SAM" id="SignalP"/>
    </source>
</evidence>
<feature type="region of interest" description="Disordered" evidence="1">
    <location>
        <begin position="26"/>
        <end position="77"/>
    </location>
</feature>
<reference evidence="5 6" key="1">
    <citation type="submission" date="2018-09" db="EMBL/GenBank/DDBJ databases">
        <title>Streptomyces sp. nov. DS1-2, an endophytic actinomycete isolated from roots of Dendrobium scabrilingue.</title>
        <authorList>
            <person name="Kuncharoen N."/>
            <person name="Kudo T."/>
            <person name="Ohkuma M."/>
            <person name="Yuki M."/>
            <person name="Tanasupawat S."/>
        </authorList>
    </citation>
    <scope>NUCLEOTIDE SEQUENCE [LARGE SCALE GENOMIC DNA]</scope>
    <source>
        <strain evidence="3 6">AZ1-7</strain>
        <strain evidence="4 5">DS1-2</strain>
    </source>
</reference>
<dbReference type="OrthoDB" id="9896051at2"/>
<keyword evidence="5" id="KW-1185">Reference proteome</keyword>
<dbReference type="EMBL" id="RBDX01000015">
    <property type="protein sequence ID" value="RKN07430.1"/>
    <property type="molecule type" value="Genomic_DNA"/>
</dbReference>
<dbReference type="Proteomes" id="UP000268652">
    <property type="component" value="Unassembled WGS sequence"/>
</dbReference>
<dbReference type="AlphaFoldDB" id="A0A3A9W3K6"/>
<gene>
    <name evidence="4" type="ORF">D7318_19555</name>
    <name evidence="3" type="ORF">D7319_18970</name>
</gene>
<proteinExistence type="predicted"/>
<evidence type="ECO:0000313" key="5">
    <source>
        <dbReference type="Proteomes" id="UP000268652"/>
    </source>
</evidence>
<protein>
    <recommendedName>
        <fullName evidence="7">Serine/threonine protein kinase</fullName>
    </recommendedName>
</protein>
<comment type="caution">
    <text evidence="3">The sequence shown here is derived from an EMBL/GenBank/DDBJ whole genome shotgun (WGS) entry which is preliminary data.</text>
</comment>
<keyword evidence="2" id="KW-0732">Signal</keyword>